<comment type="caution">
    <text evidence="2">The sequence shown here is derived from an EMBL/GenBank/DDBJ whole genome shotgun (WGS) entry which is preliminary data.</text>
</comment>
<feature type="domain" description="Glyoxalase-like" evidence="1">
    <location>
        <begin position="159"/>
        <end position="262"/>
    </location>
</feature>
<evidence type="ECO:0000313" key="2">
    <source>
        <dbReference type="EMBL" id="PWK45315.1"/>
    </source>
</evidence>
<sequence length="269" mass="28642">MTARSVLVGDVSGWWEASLRAVWCPGEVAEGVGGVVIVRWVTGFLDSPSREAEPFWEAVTGWSLSSRRAGGRFATLVPGRGDACLRVQVVGEGPARAHLDLHVDDIGAAAERVMGLGADAVADLGDVLVLRSPAGIVFCLVSWQGERVRPAGGDSVVDQLCLDVPAAVYEPEVEFWSAVTGWPVRATDLPEFSYLQRPAGMGLRLLLQRVGGAAAGVHVDFACTDVDAEVARHVGCGAEVVRRVPGDWTTLRDPLGREYCVTGRRPLST</sequence>
<name>A0A316FAN0_9ACTN</name>
<feature type="domain" description="Glyoxalase-like" evidence="1">
    <location>
        <begin position="51"/>
        <end position="141"/>
    </location>
</feature>
<organism evidence="2 3">
    <name type="scientific">Actinoplanes xinjiangensis</name>
    <dbReference type="NCBI Taxonomy" id="512350"/>
    <lineage>
        <taxon>Bacteria</taxon>
        <taxon>Bacillati</taxon>
        <taxon>Actinomycetota</taxon>
        <taxon>Actinomycetes</taxon>
        <taxon>Micromonosporales</taxon>
        <taxon>Micromonosporaceae</taxon>
        <taxon>Actinoplanes</taxon>
    </lineage>
</organism>
<dbReference type="SUPFAM" id="SSF54593">
    <property type="entry name" value="Glyoxalase/Bleomycin resistance protein/Dihydroxybiphenyl dioxygenase"/>
    <property type="match status" value="1"/>
</dbReference>
<dbReference type="InterPro" id="IPR029068">
    <property type="entry name" value="Glyas_Bleomycin-R_OHBP_Dase"/>
</dbReference>
<dbReference type="GO" id="GO:0016829">
    <property type="term" value="F:lyase activity"/>
    <property type="evidence" value="ECO:0007669"/>
    <property type="project" value="UniProtKB-KW"/>
</dbReference>
<dbReference type="AlphaFoldDB" id="A0A316FAN0"/>
<dbReference type="InterPro" id="IPR041581">
    <property type="entry name" value="Glyoxalase_6"/>
</dbReference>
<accession>A0A316FAN0</accession>
<dbReference type="PANTHER" id="PTHR35908">
    <property type="entry name" value="HYPOTHETICAL FUSION PROTEIN"/>
    <property type="match status" value="1"/>
</dbReference>
<dbReference type="Gene3D" id="3.10.180.10">
    <property type="entry name" value="2,3-Dihydroxybiphenyl 1,2-Dioxygenase, domain 1"/>
    <property type="match status" value="2"/>
</dbReference>
<keyword evidence="3" id="KW-1185">Reference proteome</keyword>
<evidence type="ECO:0000313" key="3">
    <source>
        <dbReference type="Proteomes" id="UP000245697"/>
    </source>
</evidence>
<dbReference type="CDD" id="cd06587">
    <property type="entry name" value="VOC"/>
    <property type="match status" value="1"/>
</dbReference>
<reference evidence="2 3" key="1">
    <citation type="submission" date="2018-05" db="EMBL/GenBank/DDBJ databases">
        <title>Genomic Encyclopedia of Archaeal and Bacterial Type Strains, Phase II (KMG-II): from individual species to whole genera.</title>
        <authorList>
            <person name="Goeker M."/>
        </authorList>
    </citation>
    <scope>NUCLEOTIDE SEQUENCE [LARGE SCALE GENOMIC DNA]</scope>
    <source>
        <strain evidence="2 3">DSM 45184</strain>
    </source>
</reference>
<evidence type="ECO:0000259" key="1">
    <source>
        <dbReference type="Pfam" id="PF18029"/>
    </source>
</evidence>
<dbReference type="PANTHER" id="PTHR35908:SF1">
    <property type="entry name" value="CONSERVED PROTEIN"/>
    <property type="match status" value="1"/>
</dbReference>
<protein>
    <submittedName>
        <fullName evidence="2">Putative enzyme related to lactoylglutathione lyase</fullName>
    </submittedName>
</protein>
<proteinExistence type="predicted"/>
<dbReference type="Pfam" id="PF18029">
    <property type="entry name" value="Glyoxalase_6"/>
    <property type="match status" value="2"/>
</dbReference>
<keyword evidence="2" id="KW-0456">Lyase</keyword>
<gene>
    <name evidence="2" type="ORF">BC793_111289</name>
</gene>
<dbReference type="EMBL" id="QGGR01000011">
    <property type="protein sequence ID" value="PWK45315.1"/>
    <property type="molecule type" value="Genomic_DNA"/>
</dbReference>
<dbReference type="Proteomes" id="UP000245697">
    <property type="component" value="Unassembled WGS sequence"/>
</dbReference>